<feature type="DNA-binding region" description="H-T-H motif" evidence="2">
    <location>
        <begin position="34"/>
        <end position="53"/>
    </location>
</feature>
<dbReference type="EMBL" id="JBJIAA010000002">
    <property type="protein sequence ID" value="MFL0249429.1"/>
    <property type="molecule type" value="Genomic_DNA"/>
</dbReference>
<protein>
    <submittedName>
        <fullName evidence="4">TetR/AcrR family transcriptional regulator</fullName>
    </submittedName>
</protein>
<keyword evidence="5" id="KW-1185">Reference proteome</keyword>
<evidence type="ECO:0000256" key="1">
    <source>
        <dbReference type="ARBA" id="ARBA00023125"/>
    </source>
</evidence>
<sequence>MNDNVSRRRGVILENAILDEAWLLLQQKGYGKLTMDDVAHAAKTNKNAIYRRWPQKCYLIFAAISRQAPAISFDIGDHGSLKEDLMAIFESLNPIFQIIKPEDLRDLISDMFSNAVSYDLFNSINNENDISKSIETIITRANQRNEISLSINTISEKALNLPSLLIINEIIQHGKITEESAKDMIDNILIPIYKA</sequence>
<dbReference type="SUPFAM" id="SSF46689">
    <property type="entry name" value="Homeodomain-like"/>
    <property type="match status" value="1"/>
</dbReference>
<reference evidence="4 5" key="1">
    <citation type="submission" date="2024-11" db="EMBL/GenBank/DDBJ databases">
        <authorList>
            <person name="Heng Y.C."/>
            <person name="Lim A.C.H."/>
            <person name="Lee J.K.Y."/>
            <person name="Kittelmann S."/>
        </authorList>
    </citation>
    <scope>NUCLEOTIDE SEQUENCE [LARGE SCALE GENOMIC DNA]</scope>
    <source>
        <strain evidence="4 5">WILCCON 0114</strain>
    </source>
</reference>
<dbReference type="InterPro" id="IPR001647">
    <property type="entry name" value="HTH_TetR"/>
</dbReference>
<name>A0ABW8TA82_9CLOT</name>
<dbReference type="Pfam" id="PF00440">
    <property type="entry name" value="TetR_N"/>
    <property type="match status" value="1"/>
</dbReference>
<accession>A0ABW8TA82</accession>
<dbReference type="InterPro" id="IPR009057">
    <property type="entry name" value="Homeodomain-like_sf"/>
</dbReference>
<dbReference type="Gene3D" id="1.10.357.10">
    <property type="entry name" value="Tetracycline Repressor, domain 2"/>
    <property type="match status" value="1"/>
</dbReference>
<dbReference type="PROSITE" id="PS50977">
    <property type="entry name" value="HTH_TETR_2"/>
    <property type="match status" value="1"/>
</dbReference>
<dbReference type="Proteomes" id="UP001623592">
    <property type="component" value="Unassembled WGS sequence"/>
</dbReference>
<evidence type="ECO:0000259" key="3">
    <source>
        <dbReference type="PROSITE" id="PS50977"/>
    </source>
</evidence>
<comment type="caution">
    <text evidence="4">The sequence shown here is derived from an EMBL/GenBank/DDBJ whole genome shotgun (WGS) entry which is preliminary data.</text>
</comment>
<evidence type="ECO:0000256" key="2">
    <source>
        <dbReference type="PROSITE-ProRule" id="PRU00335"/>
    </source>
</evidence>
<gene>
    <name evidence="4" type="ORF">ACJDT4_03270</name>
</gene>
<dbReference type="RefSeq" id="WP_406786096.1">
    <property type="nucleotide sequence ID" value="NZ_JBJIAA010000002.1"/>
</dbReference>
<evidence type="ECO:0000313" key="5">
    <source>
        <dbReference type="Proteomes" id="UP001623592"/>
    </source>
</evidence>
<feature type="domain" description="HTH tetR-type" evidence="3">
    <location>
        <begin position="11"/>
        <end position="71"/>
    </location>
</feature>
<organism evidence="4 5">
    <name type="scientific">Clostridium neuense</name>
    <dbReference type="NCBI Taxonomy" id="1728934"/>
    <lineage>
        <taxon>Bacteria</taxon>
        <taxon>Bacillati</taxon>
        <taxon>Bacillota</taxon>
        <taxon>Clostridia</taxon>
        <taxon>Eubacteriales</taxon>
        <taxon>Clostridiaceae</taxon>
        <taxon>Clostridium</taxon>
    </lineage>
</organism>
<proteinExistence type="predicted"/>
<keyword evidence="1 2" id="KW-0238">DNA-binding</keyword>
<evidence type="ECO:0000313" key="4">
    <source>
        <dbReference type="EMBL" id="MFL0249429.1"/>
    </source>
</evidence>